<dbReference type="Pfam" id="PF01464">
    <property type="entry name" value="SLT"/>
    <property type="match status" value="1"/>
</dbReference>
<reference evidence="4" key="4">
    <citation type="journal article" date="2022" name="Nat. Biotechnol.">
        <title>Carbon-negative production of acetone and isopropanol by gas fermentation at industrial pilot scale.</title>
        <authorList>
            <person name="Liew F.E."/>
            <person name="Nogle R."/>
            <person name="Abdalla T."/>
            <person name="Rasor B.J."/>
            <person name="Canter C."/>
            <person name="Jensen R.O."/>
            <person name="Wang L."/>
            <person name="Strutz J."/>
            <person name="Chirania P."/>
            <person name="De Tissera S."/>
            <person name="Mueller A.P."/>
            <person name="Ruan Z."/>
            <person name="Gao A."/>
            <person name="Tran L."/>
            <person name="Engle N.L."/>
            <person name="Bromley J.C."/>
            <person name="Daniell J."/>
            <person name="Conrado R."/>
            <person name="Tschaplinski T.J."/>
            <person name="Giannone R.J."/>
            <person name="Hettich R.L."/>
            <person name="Karim A.S."/>
            <person name="Simpson S.D."/>
            <person name="Brown S.D."/>
            <person name="Leang C."/>
            <person name="Jewett M.C."/>
            <person name="Kopke M."/>
        </authorList>
    </citation>
    <scope>NUCLEOTIDE SEQUENCE</scope>
    <source>
        <strain evidence="4">DJ080</strain>
    </source>
</reference>
<organism evidence="3 5">
    <name type="scientific">Clostridium beijerinckii</name>
    <name type="common">Clostridium MP</name>
    <dbReference type="NCBI Taxonomy" id="1520"/>
    <lineage>
        <taxon>Bacteria</taxon>
        <taxon>Bacillati</taxon>
        <taxon>Bacillota</taxon>
        <taxon>Clostridia</taxon>
        <taxon>Eubacteriales</taxon>
        <taxon>Clostridiaceae</taxon>
        <taxon>Clostridium</taxon>
    </lineage>
</organism>
<dbReference type="OrthoDB" id="9813478at2"/>
<feature type="signal peptide" evidence="1">
    <location>
        <begin position="1"/>
        <end position="29"/>
    </location>
</feature>
<reference evidence="4" key="3">
    <citation type="submission" date="2020-05" db="EMBL/GenBank/DDBJ databases">
        <authorList>
            <person name="Brown S."/>
            <person name="Huntemann M."/>
            <person name="Clum A."/>
            <person name="Spunde A."/>
            <person name="Palaniappan K."/>
            <person name="Ritter S."/>
            <person name="Mikhailova N."/>
            <person name="Chen I.-M."/>
            <person name="Stamatis D."/>
            <person name="Reddy T."/>
            <person name="O'Malley R."/>
            <person name="Daum C."/>
            <person name="Shapiro N."/>
            <person name="Ivanova N."/>
            <person name="Kyrpides N."/>
            <person name="Woyke T."/>
        </authorList>
    </citation>
    <scope>NUCLEOTIDE SEQUENCE</scope>
    <source>
        <strain evidence="4">DJ080</strain>
    </source>
</reference>
<evidence type="ECO:0000313" key="3">
    <source>
        <dbReference type="EMBL" id="AJH00641.1"/>
    </source>
</evidence>
<dbReference type="KEGG" id="cbei:LF65_04099"/>
<dbReference type="Proteomes" id="UP000031866">
    <property type="component" value="Chromosome"/>
</dbReference>
<dbReference type="EMBL" id="JABSWW010000001">
    <property type="protein sequence ID" value="NRT92183.1"/>
    <property type="molecule type" value="Genomic_DNA"/>
</dbReference>
<reference evidence="3" key="2">
    <citation type="submission" date="2016-02" db="EMBL/GenBank/DDBJ databases">
        <title>Genome sequence of Clostridium beijerinckii strain 59B.</title>
        <authorList>
            <person name="Little G.T."/>
            <person name="Minton N.P."/>
        </authorList>
    </citation>
    <scope>NUCLEOTIDE SEQUENCE</scope>
    <source>
        <strain evidence="3">NCIMB 14988</strain>
    </source>
</reference>
<dbReference type="STRING" id="1520.LF65_04099"/>
<proteinExistence type="predicted"/>
<dbReference type="AlphaFoldDB" id="A0A0B5QI73"/>
<dbReference type="RefSeq" id="WP_026889745.1">
    <property type="nucleotide sequence ID" value="NZ_CP010086.2"/>
</dbReference>
<protein>
    <submittedName>
        <fullName evidence="3">Lytic transglycosylase</fullName>
    </submittedName>
    <submittedName>
        <fullName evidence="4">Soluble lytic murein transglycosylase-like protein</fullName>
    </submittedName>
</protein>
<dbReference type="InterPro" id="IPR023346">
    <property type="entry name" value="Lysozyme-like_dom_sf"/>
</dbReference>
<evidence type="ECO:0000256" key="1">
    <source>
        <dbReference type="SAM" id="SignalP"/>
    </source>
</evidence>
<dbReference type="Gene3D" id="1.10.530.10">
    <property type="match status" value="1"/>
</dbReference>
<dbReference type="EMBL" id="CP010086">
    <property type="protein sequence ID" value="AJH00641.1"/>
    <property type="molecule type" value="Genomic_DNA"/>
</dbReference>
<gene>
    <name evidence="4" type="ORF">B0H41_005862</name>
    <name evidence="3" type="ORF">LF65_04099</name>
</gene>
<feature type="domain" description="Transglycosylase SLT" evidence="2">
    <location>
        <begin position="73"/>
        <end position="167"/>
    </location>
</feature>
<dbReference type="Proteomes" id="UP001193748">
    <property type="component" value="Unassembled WGS sequence"/>
</dbReference>
<dbReference type="SUPFAM" id="SSF53955">
    <property type="entry name" value="Lysozyme-like"/>
    <property type="match status" value="1"/>
</dbReference>
<reference evidence="5" key="1">
    <citation type="submission" date="2014-12" db="EMBL/GenBank/DDBJ databases">
        <title>Genome sequence of Clostridium beijerinckii strain 59B.</title>
        <authorList>
            <person name="Little G.T."/>
            <person name="Minton N.P."/>
        </authorList>
    </citation>
    <scope>NUCLEOTIDE SEQUENCE [LARGE SCALE GENOMIC DNA]</scope>
    <source>
        <strain evidence="5">59B</strain>
    </source>
</reference>
<evidence type="ECO:0000313" key="5">
    <source>
        <dbReference type="Proteomes" id="UP000031866"/>
    </source>
</evidence>
<name>A0A0B5QI73_CLOBE</name>
<accession>A0A0B5QI73</accession>
<evidence type="ECO:0000313" key="4">
    <source>
        <dbReference type="EMBL" id="NRT92183.1"/>
    </source>
</evidence>
<keyword evidence="1" id="KW-0732">Signal</keyword>
<dbReference type="InterPro" id="IPR008258">
    <property type="entry name" value="Transglycosylase_SLT_dom_1"/>
</dbReference>
<evidence type="ECO:0000259" key="2">
    <source>
        <dbReference type="Pfam" id="PF01464"/>
    </source>
</evidence>
<sequence length="200" mass="21749">MKHEKLKKLVTLTLVIGLTLTEMPMLAKAATTNSTITTNPAKLANLTKTSVSKPSEVPSNIWKYAYNVDKKFSKNGDFALLLCAVIKKESNFGAGLSGSPSSGDGLMQVEPSTRNAYAAKFKSTYGRTYNHGNLQDQVALGGLIIKEMVDQFGGVYNGLLHYNGGPNWYPGCTDSYGRPILADQYANAVYKTYKNYGGKK</sequence>
<feature type="chain" id="PRO_5014221606" evidence="1">
    <location>
        <begin position="30"/>
        <end position="200"/>
    </location>
</feature>